<dbReference type="RefSeq" id="WP_145108950.1">
    <property type="nucleotide sequence ID" value="NZ_CP036349.1"/>
</dbReference>
<name>A0A518K542_9BACT</name>
<evidence type="ECO:0000313" key="1">
    <source>
        <dbReference type="EMBL" id="QDV72895.1"/>
    </source>
</evidence>
<gene>
    <name evidence="1" type="ORF">Spa11_10790</name>
</gene>
<organism evidence="1 2">
    <name type="scientific">Botrimarina mediterranea</name>
    <dbReference type="NCBI Taxonomy" id="2528022"/>
    <lineage>
        <taxon>Bacteria</taxon>
        <taxon>Pseudomonadati</taxon>
        <taxon>Planctomycetota</taxon>
        <taxon>Planctomycetia</taxon>
        <taxon>Pirellulales</taxon>
        <taxon>Lacipirellulaceae</taxon>
        <taxon>Botrimarina</taxon>
    </lineage>
</organism>
<evidence type="ECO:0000313" key="2">
    <source>
        <dbReference type="Proteomes" id="UP000316426"/>
    </source>
</evidence>
<keyword evidence="2" id="KW-1185">Reference proteome</keyword>
<dbReference type="AlphaFoldDB" id="A0A518K542"/>
<dbReference type="KEGG" id="bmei:Spa11_10790"/>
<protein>
    <submittedName>
        <fullName evidence="1">Uncharacterized protein</fullName>
    </submittedName>
</protein>
<dbReference type="EMBL" id="CP036349">
    <property type="protein sequence ID" value="QDV72895.1"/>
    <property type="molecule type" value="Genomic_DNA"/>
</dbReference>
<proteinExistence type="predicted"/>
<dbReference type="Proteomes" id="UP000316426">
    <property type="component" value="Chromosome"/>
</dbReference>
<reference evidence="1 2" key="1">
    <citation type="submission" date="2019-02" db="EMBL/GenBank/DDBJ databases">
        <title>Deep-cultivation of Planctomycetes and their phenomic and genomic characterization uncovers novel biology.</title>
        <authorList>
            <person name="Wiegand S."/>
            <person name="Jogler M."/>
            <person name="Boedeker C."/>
            <person name="Pinto D."/>
            <person name="Vollmers J."/>
            <person name="Rivas-Marin E."/>
            <person name="Kohn T."/>
            <person name="Peeters S.H."/>
            <person name="Heuer A."/>
            <person name="Rast P."/>
            <person name="Oberbeckmann S."/>
            <person name="Bunk B."/>
            <person name="Jeske O."/>
            <person name="Meyerdierks A."/>
            <person name="Storesund J.E."/>
            <person name="Kallscheuer N."/>
            <person name="Luecker S."/>
            <person name="Lage O.M."/>
            <person name="Pohl T."/>
            <person name="Merkel B.J."/>
            <person name="Hornburger P."/>
            <person name="Mueller R.-W."/>
            <person name="Bruemmer F."/>
            <person name="Labrenz M."/>
            <person name="Spormann A.M."/>
            <person name="Op den Camp H."/>
            <person name="Overmann J."/>
            <person name="Amann R."/>
            <person name="Jetten M.S.M."/>
            <person name="Mascher T."/>
            <person name="Medema M.H."/>
            <person name="Devos D.P."/>
            <person name="Kaster A.-K."/>
            <person name="Ovreas L."/>
            <person name="Rohde M."/>
            <person name="Galperin M.Y."/>
            <person name="Jogler C."/>
        </authorList>
    </citation>
    <scope>NUCLEOTIDE SEQUENCE [LARGE SCALE GENOMIC DNA]</scope>
    <source>
        <strain evidence="1 2">Spa11</strain>
    </source>
</reference>
<accession>A0A518K542</accession>
<sequence length="80" mass="8454">MTGRILSIVALVGCLATLVLVATLAGGGEMAPRQDAAVSISEPVVAPRSRPVPIPKSRVIYRIVRQQSDANRVTLASCER</sequence>